<feature type="compositionally biased region" description="Basic residues" evidence="1">
    <location>
        <begin position="105"/>
        <end position="114"/>
    </location>
</feature>
<dbReference type="EMBL" id="QQBC01000015">
    <property type="protein sequence ID" value="RDI60475.1"/>
    <property type="molecule type" value="Genomic_DNA"/>
</dbReference>
<dbReference type="AlphaFoldDB" id="A0A370HQC5"/>
<comment type="caution">
    <text evidence="2">The sequence shown here is derived from an EMBL/GenBank/DDBJ whole genome shotgun (WGS) entry which is preliminary data.</text>
</comment>
<evidence type="ECO:0000313" key="2">
    <source>
        <dbReference type="EMBL" id="RDI60475.1"/>
    </source>
</evidence>
<accession>A0A370HQC5</accession>
<proteinExistence type="predicted"/>
<reference evidence="2 3" key="1">
    <citation type="submission" date="2018-07" db="EMBL/GenBank/DDBJ databases">
        <title>Genomic Encyclopedia of Type Strains, Phase IV (KMG-IV): sequencing the most valuable type-strain genomes for metagenomic binning, comparative biology and taxonomic classification.</title>
        <authorList>
            <person name="Goeker M."/>
        </authorList>
    </citation>
    <scope>NUCLEOTIDE SEQUENCE [LARGE SCALE GENOMIC DNA]</scope>
    <source>
        <strain evidence="2 3">DSM 44290</strain>
    </source>
</reference>
<feature type="region of interest" description="Disordered" evidence="1">
    <location>
        <begin position="84"/>
        <end position="114"/>
    </location>
</feature>
<evidence type="ECO:0000313" key="3">
    <source>
        <dbReference type="Proteomes" id="UP000254869"/>
    </source>
</evidence>
<gene>
    <name evidence="2" type="ORF">DFR76_115105</name>
</gene>
<organism evidence="2 3">
    <name type="scientific">Nocardia pseudobrasiliensis</name>
    <dbReference type="NCBI Taxonomy" id="45979"/>
    <lineage>
        <taxon>Bacteria</taxon>
        <taxon>Bacillati</taxon>
        <taxon>Actinomycetota</taxon>
        <taxon>Actinomycetes</taxon>
        <taxon>Mycobacteriales</taxon>
        <taxon>Nocardiaceae</taxon>
        <taxon>Nocardia</taxon>
    </lineage>
</organism>
<protein>
    <submittedName>
        <fullName evidence="2">Uncharacterized protein</fullName>
    </submittedName>
</protein>
<evidence type="ECO:0000256" key="1">
    <source>
        <dbReference type="SAM" id="MobiDB-lite"/>
    </source>
</evidence>
<sequence>MSHRNGPFSPAVRTVGEPLNVVADRLNTVRDLLRGNSPGFTQETTTDELVGRTEILEQRSRLLGDAVAVLAQALSETLRHTREADLHRSGGRAYTASDSRLPRTAFRRKRKAYP</sequence>
<dbReference type="Proteomes" id="UP000254869">
    <property type="component" value="Unassembled WGS sequence"/>
</dbReference>
<keyword evidence="3" id="KW-1185">Reference proteome</keyword>
<name>A0A370HQC5_9NOCA</name>
<dbReference type="STRING" id="1210086.GCA_001613105_04575"/>